<keyword evidence="6 8" id="KW-1133">Transmembrane helix</keyword>
<feature type="transmembrane region" description="Helical" evidence="8">
    <location>
        <begin position="207"/>
        <end position="228"/>
    </location>
</feature>
<dbReference type="GO" id="GO:0033214">
    <property type="term" value="P:siderophore-iron import into cell"/>
    <property type="evidence" value="ECO:0007669"/>
    <property type="project" value="TreeGrafter"/>
</dbReference>
<protein>
    <submittedName>
        <fullName evidence="9">Iron complex transport system permease protein</fullName>
    </submittedName>
</protein>
<keyword evidence="7 8" id="KW-0472">Membrane</keyword>
<organism evidence="9 10">
    <name type="scientific">Breoghania corrubedonensis</name>
    <dbReference type="NCBI Taxonomy" id="665038"/>
    <lineage>
        <taxon>Bacteria</taxon>
        <taxon>Pseudomonadati</taxon>
        <taxon>Pseudomonadota</taxon>
        <taxon>Alphaproteobacteria</taxon>
        <taxon>Hyphomicrobiales</taxon>
        <taxon>Stappiaceae</taxon>
        <taxon>Breoghania</taxon>
    </lineage>
</organism>
<feature type="transmembrane region" description="Helical" evidence="8">
    <location>
        <begin position="164"/>
        <end position="187"/>
    </location>
</feature>
<accession>A0A2T5UYI0</accession>
<evidence type="ECO:0000256" key="1">
    <source>
        <dbReference type="ARBA" id="ARBA00004651"/>
    </source>
</evidence>
<feature type="transmembrane region" description="Helical" evidence="8">
    <location>
        <begin position="81"/>
        <end position="98"/>
    </location>
</feature>
<comment type="subcellular location">
    <subcellularLocation>
        <location evidence="1">Cell membrane</location>
        <topology evidence="1">Multi-pass membrane protein</topology>
    </subcellularLocation>
</comment>
<feature type="transmembrane region" description="Helical" evidence="8">
    <location>
        <begin position="323"/>
        <end position="345"/>
    </location>
</feature>
<sequence length="351" mass="35866">MTLTRATDGKPVLLFSSGLQIRIGNLAAAGFLGLLALALTAMALQIGATHTGLFDLLAGLSGGALDPDQAFALLGVRLPRIVIGFMAGWMVAMAGAMLQSLARNPLADPGLFGLSQGSMVVIMLLLVFVPEAPRGLIPVAALAGGLAVALALIWLAGGARSSGLAILLMGIAVDTVLSSVTSILILYTPKETSYSLSDWLAGSLFQASPTAILAIGPWFVLSLVIAFLTGRALKSYDMGDELAQALGEPVARSRPLILLAAVLLSSAAVTAVGPLIFLGVMAPHLAGFVSPARGRARLILSGLAGGVLVVGADCLTRALAGDIALPLGLSLTILGVPLFVITLRLRALRVR</sequence>
<name>A0A2T5UYI0_9HYPH</name>
<evidence type="ECO:0000256" key="2">
    <source>
        <dbReference type="ARBA" id="ARBA00007935"/>
    </source>
</evidence>
<comment type="similarity">
    <text evidence="2">Belongs to the binding-protein-dependent transport system permease family. FecCD subfamily.</text>
</comment>
<dbReference type="RefSeq" id="WP_107991599.1">
    <property type="nucleotide sequence ID" value="NZ_QAYG01000011.1"/>
</dbReference>
<feature type="transmembrane region" description="Helical" evidence="8">
    <location>
        <begin position="110"/>
        <end position="129"/>
    </location>
</feature>
<dbReference type="EMBL" id="QAYG01000011">
    <property type="protein sequence ID" value="PTW56557.1"/>
    <property type="molecule type" value="Genomic_DNA"/>
</dbReference>
<dbReference type="PANTHER" id="PTHR30472:SF37">
    <property type="entry name" value="FE(3+) DICITRATE TRANSPORT SYSTEM PERMEASE PROTEIN FECD-RELATED"/>
    <property type="match status" value="1"/>
</dbReference>
<gene>
    <name evidence="9" type="ORF">C8N35_11120</name>
</gene>
<evidence type="ECO:0000256" key="3">
    <source>
        <dbReference type="ARBA" id="ARBA00022448"/>
    </source>
</evidence>
<dbReference type="InterPro" id="IPR000522">
    <property type="entry name" value="ABC_transptr_permease_BtuC"/>
</dbReference>
<keyword evidence="4" id="KW-1003">Cell membrane</keyword>
<keyword evidence="5 8" id="KW-0812">Transmembrane</keyword>
<evidence type="ECO:0000256" key="5">
    <source>
        <dbReference type="ARBA" id="ARBA00022692"/>
    </source>
</evidence>
<dbReference type="SUPFAM" id="SSF81345">
    <property type="entry name" value="ABC transporter involved in vitamin B12 uptake, BtuC"/>
    <property type="match status" value="1"/>
</dbReference>
<evidence type="ECO:0000256" key="8">
    <source>
        <dbReference type="SAM" id="Phobius"/>
    </source>
</evidence>
<dbReference type="OrthoDB" id="9811975at2"/>
<evidence type="ECO:0000256" key="7">
    <source>
        <dbReference type="ARBA" id="ARBA00023136"/>
    </source>
</evidence>
<evidence type="ECO:0000256" key="4">
    <source>
        <dbReference type="ARBA" id="ARBA00022475"/>
    </source>
</evidence>
<proteinExistence type="inferred from homology"/>
<keyword evidence="3" id="KW-0813">Transport</keyword>
<dbReference type="InterPro" id="IPR037294">
    <property type="entry name" value="ABC_BtuC-like"/>
</dbReference>
<dbReference type="Proteomes" id="UP000244081">
    <property type="component" value="Unassembled WGS sequence"/>
</dbReference>
<keyword evidence="10" id="KW-1185">Reference proteome</keyword>
<evidence type="ECO:0000256" key="6">
    <source>
        <dbReference type="ARBA" id="ARBA00022989"/>
    </source>
</evidence>
<feature type="transmembrane region" description="Helical" evidence="8">
    <location>
        <begin position="135"/>
        <end position="157"/>
    </location>
</feature>
<dbReference type="AlphaFoldDB" id="A0A2T5UYI0"/>
<evidence type="ECO:0000313" key="10">
    <source>
        <dbReference type="Proteomes" id="UP000244081"/>
    </source>
</evidence>
<feature type="transmembrane region" description="Helical" evidence="8">
    <location>
        <begin position="256"/>
        <end position="278"/>
    </location>
</feature>
<evidence type="ECO:0000313" key="9">
    <source>
        <dbReference type="EMBL" id="PTW56557.1"/>
    </source>
</evidence>
<dbReference type="Pfam" id="PF01032">
    <property type="entry name" value="FecCD"/>
    <property type="match status" value="1"/>
</dbReference>
<dbReference type="Gene3D" id="1.10.3470.10">
    <property type="entry name" value="ABC transporter involved in vitamin B12 uptake, BtuC"/>
    <property type="match status" value="1"/>
</dbReference>
<reference evidence="9 10" key="1">
    <citation type="submission" date="2018-04" db="EMBL/GenBank/DDBJ databases">
        <title>Genomic Encyclopedia of Archaeal and Bacterial Type Strains, Phase II (KMG-II): from individual species to whole genera.</title>
        <authorList>
            <person name="Goeker M."/>
        </authorList>
    </citation>
    <scope>NUCLEOTIDE SEQUENCE [LARGE SCALE GENOMIC DNA]</scope>
    <source>
        <strain evidence="9 10">DSM 23382</strain>
    </source>
</reference>
<dbReference type="CDD" id="cd06550">
    <property type="entry name" value="TM_ABC_iron-siderophores_like"/>
    <property type="match status" value="1"/>
</dbReference>
<dbReference type="GO" id="GO:0005886">
    <property type="term" value="C:plasma membrane"/>
    <property type="evidence" value="ECO:0007669"/>
    <property type="project" value="UniProtKB-SubCell"/>
</dbReference>
<comment type="caution">
    <text evidence="9">The sequence shown here is derived from an EMBL/GenBank/DDBJ whole genome shotgun (WGS) entry which is preliminary data.</text>
</comment>
<dbReference type="PANTHER" id="PTHR30472">
    <property type="entry name" value="FERRIC ENTEROBACTIN TRANSPORT SYSTEM PERMEASE PROTEIN"/>
    <property type="match status" value="1"/>
</dbReference>
<feature type="transmembrane region" description="Helical" evidence="8">
    <location>
        <begin position="26"/>
        <end position="48"/>
    </location>
</feature>
<dbReference type="GO" id="GO:0022857">
    <property type="term" value="F:transmembrane transporter activity"/>
    <property type="evidence" value="ECO:0007669"/>
    <property type="project" value="InterPro"/>
</dbReference>